<reference evidence="3" key="1">
    <citation type="submission" date="2021-01" db="EMBL/GenBank/DDBJ databases">
        <authorList>
            <person name="Corre E."/>
            <person name="Pelletier E."/>
            <person name="Niang G."/>
            <person name="Scheremetjew M."/>
            <person name="Finn R."/>
            <person name="Kale V."/>
            <person name="Holt S."/>
            <person name="Cochrane G."/>
            <person name="Meng A."/>
            <person name="Brown T."/>
            <person name="Cohen L."/>
        </authorList>
    </citation>
    <scope>NUCLEOTIDE SEQUENCE</scope>
    <source>
        <strain evidence="3">MM31A-1</strain>
    </source>
</reference>
<evidence type="ECO:0000256" key="2">
    <source>
        <dbReference type="SAM" id="SignalP"/>
    </source>
</evidence>
<evidence type="ECO:0000313" key="3">
    <source>
        <dbReference type="EMBL" id="CAE0462683.1"/>
    </source>
</evidence>
<name>A0A7S3Q1J5_9STRA</name>
<organism evidence="3">
    <name type="scientific">Chaetoceros debilis</name>
    <dbReference type="NCBI Taxonomy" id="122233"/>
    <lineage>
        <taxon>Eukaryota</taxon>
        <taxon>Sar</taxon>
        <taxon>Stramenopiles</taxon>
        <taxon>Ochrophyta</taxon>
        <taxon>Bacillariophyta</taxon>
        <taxon>Coscinodiscophyceae</taxon>
        <taxon>Chaetocerotophycidae</taxon>
        <taxon>Chaetocerotales</taxon>
        <taxon>Chaetocerotaceae</taxon>
        <taxon>Chaetoceros</taxon>
    </lineage>
</organism>
<dbReference type="InterPro" id="IPR023222">
    <property type="entry name" value="PsbQ-like_dom_sf"/>
</dbReference>
<keyword evidence="1" id="KW-0793">Thylakoid</keyword>
<feature type="signal peptide" evidence="2">
    <location>
        <begin position="1"/>
        <end position="19"/>
    </location>
</feature>
<accession>A0A7S3Q1J5</accession>
<sequence>MKVTLSTFILAIFAANASAFSSSPSFRATQSSPTELNSVSRRNVFKSIVGAPAMAVIATSFSQPAFADVTNKIASQSSLRYVKRSIRELDRLELYAAQNEYSEIKQGLRTPALSEIRKNANVLIKGGEDGPEAENLLKSYAVFIKDIEALDSSASLGSRGKKGVELFSSYQSAVKDLAVFAEIAERSVTIPISIEDGQSS</sequence>
<proteinExistence type="predicted"/>
<evidence type="ECO:0000256" key="1">
    <source>
        <dbReference type="ARBA" id="ARBA00023078"/>
    </source>
</evidence>
<gene>
    <name evidence="3" type="ORF">CDEB00056_LOCUS7524</name>
</gene>
<feature type="chain" id="PRO_5030722633" evidence="2">
    <location>
        <begin position="20"/>
        <end position="200"/>
    </location>
</feature>
<keyword evidence="2" id="KW-0732">Signal</keyword>
<dbReference type="EMBL" id="HBIO01009744">
    <property type="protein sequence ID" value="CAE0462683.1"/>
    <property type="molecule type" value="Transcribed_RNA"/>
</dbReference>
<dbReference type="AlphaFoldDB" id="A0A7S3Q1J5"/>
<dbReference type="Gene3D" id="1.20.120.290">
    <property type="entry name" value="Oxygen-evolving enhancer protein 3 (PsbQ), four-helix up-down bundle"/>
    <property type="match status" value="1"/>
</dbReference>
<protein>
    <submittedName>
        <fullName evidence="3">Uncharacterized protein</fullName>
    </submittedName>
</protein>